<protein>
    <submittedName>
        <fullName evidence="1">Uncharacterized protein</fullName>
    </submittedName>
</protein>
<evidence type="ECO:0000313" key="2">
    <source>
        <dbReference type="Proteomes" id="UP000005442"/>
    </source>
</evidence>
<dbReference type="HOGENOM" id="CLU_1501910_0_0_11"/>
<evidence type="ECO:0000313" key="1">
    <source>
        <dbReference type="EMBL" id="AEV74634.1"/>
    </source>
</evidence>
<accession>G8RIB9</accession>
<reference evidence="1 2" key="1">
    <citation type="submission" date="2011-12" db="EMBL/GenBank/DDBJ databases">
        <title>Complete sequence of Mycobacterium rhodesiae NBB3.</title>
        <authorList>
            <consortium name="US DOE Joint Genome Institute"/>
            <person name="Lucas S."/>
            <person name="Han J."/>
            <person name="Lapidus A."/>
            <person name="Cheng J.-F."/>
            <person name="Goodwin L."/>
            <person name="Pitluck S."/>
            <person name="Peters L."/>
            <person name="Mikhailova N."/>
            <person name="Gu W."/>
            <person name="Detter J.C."/>
            <person name="Han C."/>
            <person name="Tapia R."/>
            <person name="Land M."/>
            <person name="Hauser L."/>
            <person name="Kyrpides N."/>
            <person name="Ivanova N."/>
            <person name="Pagani I."/>
            <person name="Mattes T."/>
            <person name="Holmes A."/>
            <person name="Rutledge P."/>
            <person name="Paulsen I."/>
            <person name="Coleman N."/>
            <person name="Woyke T."/>
        </authorList>
    </citation>
    <scope>NUCLEOTIDE SEQUENCE [LARGE SCALE GENOMIC DNA]</scope>
    <source>
        <strain evidence="1 2">NBB3</strain>
    </source>
</reference>
<organism evidence="1 2">
    <name type="scientific">Mycolicibacterium rhodesiae (strain NBB3)</name>
    <name type="common">Mycobacterium rhodesiae</name>
    <dbReference type="NCBI Taxonomy" id="710685"/>
    <lineage>
        <taxon>Bacteria</taxon>
        <taxon>Bacillati</taxon>
        <taxon>Actinomycetota</taxon>
        <taxon>Actinomycetes</taxon>
        <taxon>Mycobacteriales</taxon>
        <taxon>Mycobacteriaceae</taxon>
        <taxon>Mycolicibacterium</taxon>
    </lineage>
</organism>
<keyword evidence="2" id="KW-1185">Reference proteome</keyword>
<dbReference type="AlphaFoldDB" id="G8RIB9"/>
<dbReference type="EMBL" id="CP003169">
    <property type="protein sequence ID" value="AEV74634.1"/>
    <property type="molecule type" value="Genomic_DNA"/>
</dbReference>
<dbReference type="Proteomes" id="UP000005442">
    <property type="component" value="Chromosome"/>
</dbReference>
<dbReference type="KEGG" id="mrh:MycrhN_4130"/>
<dbReference type="PATRIC" id="fig|710685.3.peg.4144"/>
<name>G8RIB9_MYCRN</name>
<sequence length="179" mass="18495">MRRQYADDLLITAVSVKGTAMTIRTLGAVLGVAAAAAIPVPVAQADDVVAYEFGDPSKNIACSLKYWPIGTRGSDRVLNTVQCDIATTTWVGPQVSGGTLPCADPAGYSFMLRETGVPTVQCFTDGQVIPTVYTVLEFGQSRTAGSITCTSAPAPAGITCINADSGNMFSVSSDAYSAA</sequence>
<gene>
    <name evidence="1" type="ordered locus">MycrhN_4130</name>
</gene>
<proteinExistence type="predicted"/>